<dbReference type="PANTHER" id="PTHR11705:SF140">
    <property type="entry name" value="FI02848P-RELATED"/>
    <property type="match status" value="1"/>
</dbReference>
<comment type="similarity">
    <text evidence="2 3">Belongs to the peptidase M14 family.</text>
</comment>
<evidence type="ECO:0000256" key="2">
    <source>
        <dbReference type="ARBA" id="ARBA00005988"/>
    </source>
</evidence>
<feature type="region of interest" description="Disordered" evidence="4">
    <location>
        <begin position="238"/>
        <end position="326"/>
    </location>
</feature>
<organism evidence="6 7">
    <name type="scientific">Ignelater luminosus</name>
    <name type="common">Cucubano</name>
    <name type="synonym">Pyrophorus luminosus</name>
    <dbReference type="NCBI Taxonomy" id="2038154"/>
    <lineage>
        <taxon>Eukaryota</taxon>
        <taxon>Metazoa</taxon>
        <taxon>Ecdysozoa</taxon>
        <taxon>Arthropoda</taxon>
        <taxon>Hexapoda</taxon>
        <taxon>Insecta</taxon>
        <taxon>Pterygota</taxon>
        <taxon>Neoptera</taxon>
        <taxon>Endopterygota</taxon>
        <taxon>Coleoptera</taxon>
        <taxon>Polyphaga</taxon>
        <taxon>Elateriformia</taxon>
        <taxon>Elateroidea</taxon>
        <taxon>Elateridae</taxon>
        <taxon>Agrypninae</taxon>
        <taxon>Pyrophorini</taxon>
        <taxon>Ignelater</taxon>
    </lineage>
</organism>
<dbReference type="SUPFAM" id="SSF53187">
    <property type="entry name" value="Zn-dependent exopeptidases"/>
    <property type="match status" value="1"/>
</dbReference>
<proteinExistence type="inferred from homology"/>
<evidence type="ECO:0000256" key="1">
    <source>
        <dbReference type="ARBA" id="ARBA00001947"/>
    </source>
</evidence>
<keyword evidence="7" id="KW-1185">Reference proteome</keyword>
<protein>
    <recommendedName>
        <fullName evidence="5">Peptidase M14 domain-containing protein</fullName>
    </recommendedName>
</protein>
<evidence type="ECO:0000313" key="7">
    <source>
        <dbReference type="Proteomes" id="UP000801492"/>
    </source>
</evidence>
<comment type="caution">
    <text evidence="6">The sequence shown here is derived from an EMBL/GenBank/DDBJ whole genome shotgun (WGS) entry which is preliminary data.</text>
</comment>
<dbReference type="OrthoDB" id="3626597at2759"/>
<dbReference type="PANTHER" id="PTHR11705">
    <property type="entry name" value="PROTEASE FAMILY M14 CARBOXYPEPTIDASE A,B"/>
    <property type="match status" value="1"/>
</dbReference>
<dbReference type="GO" id="GO:0008270">
    <property type="term" value="F:zinc ion binding"/>
    <property type="evidence" value="ECO:0007669"/>
    <property type="project" value="InterPro"/>
</dbReference>
<evidence type="ECO:0000256" key="4">
    <source>
        <dbReference type="SAM" id="MobiDB-lite"/>
    </source>
</evidence>
<dbReference type="GO" id="GO:0004181">
    <property type="term" value="F:metallocarboxypeptidase activity"/>
    <property type="evidence" value="ECO:0007669"/>
    <property type="project" value="InterPro"/>
</dbReference>
<sequence>MVALTIRTVQGTIYKVGTSTNVLYAAAGGSDDWVKGVAGIELAYTIELPGGGSEGFDPPPEQIPSIVTETWAGVKGYHHYIQGKFGRSNLKEEFLGVELPRFKEVRGSTDRIQHEIKLKHREATLLATEPEDANPCRLGALRSVFGLPERRQPVPTFPSLRSQERPVEVMCDLEVSRACPGRKPWRPDSRSSGCYKDHKSYSKQLLLVRHVPSPSMYADVSCQQFKVLQQQPAVKMQNAPSLPGLETNASPSGGSPQRDEARQAIGGLADSVPRPRQQSRHNQDRTAVDMTAAPTPRKSPILNKVSPPPFPALPKPANQPASLHGG</sequence>
<accession>A0A8K0CND5</accession>
<comment type="cofactor">
    <cofactor evidence="1">
        <name>Zn(2+)</name>
        <dbReference type="ChEBI" id="CHEBI:29105"/>
    </cofactor>
</comment>
<dbReference type="EMBL" id="VTPC01064440">
    <property type="protein sequence ID" value="KAF2889624.1"/>
    <property type="molecule type" value="Genomic_DNA"/>
</dbReference>
<dbReference type="Proteomes" id="UP000801492">
    <property type="component" value="Unassembled WGS sequence"/>
</dbReference>
<dbReference type="GO" id="GO:0006508">
    <property type="term" value="P:proteolysis"/>
    <property type="evidence" value="ECO:0007669"/>
    <property type="project" value="InterPro"/>
</dbReference>
<name>A0A8K0CND5_IGNLU</name>
<evidence type="ECO:0000313" key="6">
    <source>
        <dbReference type="EMBL" id="KAF2889624.1"/>
    </source>
</evidence>
<gene>
    <name evidence="6" type="ORF">ILUMI_16550</name>
</gene>
<evidence type="ECO:0000256" key="3">
    <source>
        <dbReference type="PROSITE-ProRule" id="PRU01379"/>
    </source>
</evidence>
<dbReference type="AlphaFoldDB" id="A0A8K0CND5"/>
<feature type="active site" description="Proton donor/acceptor" evidence="3">
    <location>
        <position position="47"/>
    </location>
</feature>
<evidence type="ECO:0000259" key="5">
    <source>
        <dbReference type="PROSITE" id="PS52035"/>
    </source>
</evidence>
<dbReference type="GO" id="GO:0005615">
    <property type="term" value="C:extracellular space"/>
    <property type="evidence" value="ECO:0007669"/>
    <property type="project" value="TreeGrafter"/>
</dbReference>
<feature type="domain" description="Peptidase M14" evidence="5">
    <location>
        <begin position="1"/>
        <end position="81"/>
    </location>
</feature>
<reference evidence="6" key="1">
    <citation type="submission" date="2019-08" db="EMBL/GenBank/DDBJ databases">
        <title>The genome of the North American firefly Photinus pyralis.</title>
        <authorList>
            <consortium name="Photinus pyralis genome working group"/>
            <person name="Fallon T.R."/>
            <person name="Sander Lower S.E."/>
            <person name="Weng J.-K."/>
        </authorList>
    </citation>
    <scope>NUCLEOTIDE SEQUENCE</scope>
    <source>
        <strain evidence="6">TRF0915ILg1</strain>
        <tissue evidence="6">Whole body</tissue>
    </source>
</reference>
<dbReference type="PROSITE" id="PS52035">
    <property type="entry name" value="PEPTIDASE_M14"/>
    <property type="match status" value="1"/>
</dbReference>
<dbReference type="InterPro" id="IPR000834">
    <property type="entry name" value="Peptidase_M14"/>
</dbReference>
<dbReference type="Pfam" id="PF00246">
    <property type="entry name" value="Peptidase_M14"/>
    <property type="match status" value="1"/>
</dbReference>
<dbReference type="Gene3D" id="3.40.630.10">
    <property type="entry name" value="Zn peptidases"/>
    <property type="match status" value="1"/>
</dbReference>